<evidence type="ECO:0000313" key="1">
    <source>
        <dbReference type="EMBL" id="KAH7993423.1"/>
    </source>
</evidence>
<keyword evidence="2" id="KW-1185">Reference proteome</keyword>
<proteinExistence type="predicted"/>
<dbReference type="Proteomes" id="UP000827872">
    <property type="component" value="Linkage Group LG03"/>
</dbReference>
<name>A0ACB8ELI3_9SAUR</name>
<accession>A0ACB8ELI3</accession>
<evidence type="ECO:0000313" key="2">
    <source>
        <dbReference type="Proteomes" id="UP000827872"/>
    </source>
</evidence>
<gene>
    <name evidence="1" type="ORF">K3G42_030967</name>
</gene>
<reference evidence="1" key="1">
    <citation type="submission" date="2021-08" db="EMBL/GenBank/DDBJ databases">
        <title>The first chromosome-level gecko genome reveals the dynamic sex chromosomes of Neotropical dwarf geckos (Sphaerodactylidae: Sphaerodactylus).</title>
        <authorList>
            <person name="Pinto B.J."/>
            <person name="Keating S.E."/>
            <person name="Gamble T."/>
        </authorList>
    </citation>
    <scope>NUCLEOTIDE SEQUENCE</scope>
    <source>
        <strain evidence="1">TG3544</strain>
    </source>
</reference>
<protein>
    <submittedName>
        <fullName evidence="1">Uncharacterized protein</fullName>
    </submittedName>
</protein>
<organism evidence="1 2">
    <name type="scientific">Sphaerodactylus townsendi</name>
    <dbReference type="NCBI Taxonomy" id="933632"/>
    <lineage>
        <taxon>Eukaryota</taxon>
        <taxon>Metazoa</taxon>
        <taxon>Chordata</taxon>
        <taxon>Craniata</taxon>
        <taxon>Vertebrata</taxon>
        <taxon>Euteleostomi</taxon>
        <taxon>Lepidosauria</taxon>
        <taxon>Squamata</taxon>
        <taxon>Bifurcata</taxon>
        <taxon>Gekkota</taxon>
        <taxon>Sphaerodactylidae</taxon>
        <taxon>Sphaerodactylus</taxon>
    </lineage>
</organism>
<dbReference type="EMBL" id="CM037616">
    <property type="protein sequence ID" value="KAH7993423.1"/>
    <property type="molecule type" value="Genomic_DNA"/>
</dbReference>
<comment type="caution">
    <text evidence="1">The sequence shown here is derived from an EMBL/GenBank/DDBJ whole genome shotgun (WGS) entry which is preliminary data.</text>
</comment>
<sequence length="568" mass="60287">MEEIVIRDHLGQEVGCMDAVGQNQSSLEKEEELEDPTNLGESCDQWSQPGQVSDPKEALGEGPLDHELGRRDDPEGQSPTFQDHQDRSELLPNENSDPKGQEERLLEMGSQAKEVGLKDVQQKAVPEQGVQEMEPALALATAEAPTTESVEQSQMKTQELATREEGLAECLHSSQHTSTQAHTQTTSLAERVVSPPPEVEPFMLERSPSSGHEMEETVTHQGQELSRHEVEGSLPESIPSLTDQLSSLPDRTGPLQEAKISALEETPVPLQEQMPMVPEAQVPPLPEADVFLPSQVPLSVGDPCESPIVLLDRAPPALQDTESTCPLSKNPASSLQEAGGALPGEIQAPPPSHTSPNLPEDEGSSPDQVPPTSEDQTTTSQLGQAPSFQEAVMSLPEGQNSCDPPGEKLNVAEPTPPPDKAQTPVLSDASICPLALPLSSRESLQPLLGTAEELQTLDAKGSGDASVASAGAGELTDGLESLRAERQPLLQEDKVPGAPLDISAGEPQPKAGILKPPGATSQQAPNNSSPPSANTACSPQLQAAPPRQGQDQEPERGKHKSCQCCTLM</sequence>